<name>A0A1B9F3K3_9BACT</name>
<dbReference type="InterPro" id="IPR022791">
    <property type="entry name" value="L-PG_synthase/AglD"/>
</dbReference>
<dbReference type="STRING" id="1156395.DBT_2172"/>
<feature type="transmembrane region" description="Helical" evidence="6">
    <location>
        <begin position="127"/>
        <end position="145"/>
    </location>
</feature>
<dbReference type="OrthoDB" id="9788795at2"/>
<dbReference type="PANTHER" id="PTHR40277:SF1">
    <property type="entry name" value="BLL5419 PROTEIN"/>
    <property type="match status" value="1"/>
</dbReference>
<feature type="transmembrane region" description="Helical" evidence="6">
    <location>
        <begin position="46"/>
        <end position="66"/>
    </location>
</feature>
<keyword evidence="3 6" id="KW-0812">Transmembrane</keyword>
<evidence type="ECO:0000256" key="5">
    <source>
        <dbReference type="ARBA" id="ARBA00023136"/>
    </source>
</evidence>
<dbReference type="RefSeq" id="WP_083186774.1">
    <property type="nucleotide sequence ID" value="NZ_MAGO01000012.1"/>
</dbReference>
<organism evidence="7 8">
    <name type="scientific">Dissulfuribacter thermophilus</name>
    <dbReference type="NCBI Taxonomy" id="1156395"/>
    <lineage>
        <taxon>Bacteria</taxon>
        <taxon>Pseudomonadati</taxon>
        <taxon>Thermodesulfobacteriota</taxon>
        <taxon>Dissulfuribacteria</taxon>
        <taxon>Dissulfuribacterales</taxon>
        <taxon>Dissulfuribacteraceae</taxon>
        <taxon>Dissulfuribacter</taxon>
    </lineage>
</organism>
<evidence type="ECO:0000256" key="2">
    <source>
        <dbReference type="ARBA" id="ARBA00022475"/>
    </source>
</evidence>
<evidence type="ECO:0000256" key="4">
    <source>
        <dbReference type="ARBA" id="ARBA00022989"/>
    </source>
</evidence>
<accession>A0A1B9F3K3</accession>
<keyword evidence="5 6" id="KW-0472">Membrane</keyword>
<keyword evidence="8" id="KW-1185">Reference proteome</keyword>
<dbReference type="PATRIC" id="fig|1156395.6.peg.2198"/>
<dbReference type="GO" id="GO:0005886">
    <property type="term" value="C:plasma membrane"/>
    <property type="evidence" value="ECO:0007669"/>
    <property type="project" value="UniProtKB-SubCell"/>
</dbReference>
<reference evidence="7 8" key="1">
    <citation type="submission" date="2016-06" db="EMBL/GenBank/DDBJ databases">
        <title>Respiratory ammonification of nitrate coupled to the oxidation of elemental sulfur in deep-sea autotrophic thermophilic bacteria.</title>
        <authorList>
            <person name="Slobodkina G.B."/>
            <person name="Mardanov A.V."/>
            <person name="Ravin N.V."/>
            <person name="Frolova A.A."/>
            <person name="Viryasiv M.B."/>
            <person name="Chernyh N.A."/>
            <person name="Bonch-Osmolovskaya E.A."/>
            <person name="Slobodkin A.I."/>
        </authorList>
    </citation>
    <scope>NUCLEOTIDE SEQUENCE [LARGE SCALE GENOMIC DNA]</scope>
    <source>
        <strain evidence="7 8">S69</strain>
    </source>
</reference>
<evidence type="ECO:0000256" key="1">
    <source>
        <dbReference type="ARBA" id="ARBA00004651"/>
    </source>
</evidence>
<dbReference type="NCBIfam" id="TIGR00374">
    <property type="entry name" value="flippase-like domain"/>
    <property type="match status" value="1"/>
</dbReference>
<evidence type="ECO:0000256" key="3">
    <source>
        <dbReference type="ARBA" id="ARBA00022692"/>
    </source>
</evidence>
<keyword evidence="2" id="KW-1003">Cell membrane</keyword>
<dbReference type="EMBL" id="MAGO01000012">
    <property type="protein sequence ID" value="OCC14443.1"/>
    <property type="molecule type" value="Genomic_DNA"/>
</dbReference>
<dbReference type="PANTHER" id="PTHR40277">
    <property type="entry name" value="BLL5419 PROTEIN"/>
    <property type="match status" value="1"/>
</dbReference>
<gene>
    <name evidence="7" type="ORF">DBT_2172</name>
</gene>
<feature type="transmembrane region" description="Helical" evidence="6">
    <location>
        <begin position="86"/>
        <end position="107"/>
    </location>
</feature>
<comment type="caution">
    <text evidence="7">The sequence shown here is derived from an EMBL/GenBank/DDBJ whole genome shotgun (WGS) entry which is preliminary data.</text>
</comment>
<evidence type="ECO:0008006" key="9">
    <source>
        <dbReference type="Google" id="ProtNLM"/>
    </source>
</evidence>
<protein>
    <recommendedName>
        <fullName evidence="9">Flippase-like domain-containing protein</fullName>
    </recommendedName>
</protein>
<proteinExistence type="predicted"/>
<dbReference type="Proteomes" id="UP000093080">
    <property type="component" value="Unassembled WGS sequence"/>
</dbReference>
<evidence type="ECO:0000313" key="7">
    <source>
        <dbReference type="EMBL" id="OCC14443.1"/>
    </source>
</evidence>
<feature type="transmembrane region" description="Helical" evidence="6">
    <location>
        <begin position="234"/>
        <end position="256"/>
    </location>
</feature>
<dbReference type="Pfam" id="PF03706">
    <property type="entry name" value="LPG_synthase_TM"/>
    <property type="match status" value="1"/>
</dbReference>
<feature type="transmembrane region" description="Helical" evidence="6">
    <location>
        <begin position="276"/>
        <end position="300"/>
    </location>
</feature>
<keyword evidence="4 6" id="KW-1133">Transmembrane helix</keyword>
<evidence type="ECO:0000256" key="6">
    <source>
        <dbReference type="SAM" id="Phobius"/>
    </source>
</evidence>
<comment type="subcellular location">
    <subcellularLocation>
        <location evidence="1">Cell membrane</location>
        <topology evidence="1">Multi-pass membrane protein</topology>
    </subcellularLocation>
</comment>
<feature type="transmembrane region" description="Helical" evidence="6">
    <location>
        <begin position="152"/>
        <end position="177"/>
    </location>
</feature>
<sequence>MSKRVKRFSKFLFRVGVSIALVFWLFTRMDPSAIFSAFKAISLKAYLIAFLMYLLSQFISSLRWYIISKSLDFPGTFLKYLKYYFVGMYFNLFLPTGVGGDLLKIVYLTKEKPQKLKATYTIIMDRTLGLAAMFVLGGLSVYFIHQRLPGHIALFLKSSAIIILLTILTLKPLYYLLRTLFSDFVLKNETLFYFLKNTTPTISAFSLSLMLQALGMGAVAILGNGMNLGIESSYYFSVFPIVALAIILPISFNGIGVREGGFIYFLGLRGIPQEKALTLSLSFFSIQVISSLLGGLVYGLGLHKK</sequence>
<dbReference type="AlphaFoldDB" id="A0A1B9F3K3"/>
<feature type="transmembrane region" description="Helical" evidence="6">
    <location>
        <begin position="202"/>
        <end position="222"/>
    </location>
</feature>
<evidence type="ECO:0000313" key="8">
    <source>
        <dbReference type="Proteomes" id="UP000093080"/>
    </source>
</evidence>